<feature type="binding site" evidence="8">
    <location>
        <position position="125"/>
    </location>
    <ligand>
        <name>ATP</name>
        <dbReference type="ChEBI" id="CHEBI:30616"/>
    </ligand>
</feature>
<reference evidence="9 10" key="1">
    <citation type="submission" date="2022-01" db="EMBL/GenBank/DDBJ databases">
        <title>Maritalea mediterranea sp. nov., isolated from marine plastic residues from the Malva-rosa beach (Valencia, Spain).</title>
        <authorList>
            <person name="Vidal-Verdu A."/>
            <person name="Molina-Menor E."/>
            <person name="Pascual J."/>
            <person name="Pereto J."/>
            <person name="Porcar M."/>
        </authorList>
    </citation>
    <scope>NUCLEOTIDE SEQUENCE [LARGE SCALE GENOMIC DNA]</scope>
    <source>
        <strain evidence="9 10">P4.10X</strain>
    </source>
</reference>
<feature type="binding site" evidence="8">
    <location>
        <position position="252"/>
    </location>
    <ligand>
        <name>Mg(2+)</name>
        <dbReference type="ChEBI" id="CHEBI:18420"/>
    </ligand>
</feature>
<feature type="binding site" evidence="8">
    <location>
        <position position="112"/>
    </location>
    <ligand>
        <name>ATP</name>
        <dbReference type="ChEBI" id="CHEBI:30616"/>
    </ligand>
</feature>
<keyword evidence="7 8" id="KW-0460">Magnesium</keyword>
<proteinExistence type="inferred from homology"/>
<dbReference type="NCBIfam" id="NF000658">
    <property type="entry name" value="PRK00029.1"/>
    <property type="match status" value="1"/>
</dbReference>
<dbReference type="EMBL" id="JAKGTI010000001">
    <property type="protein sequence ID" value="MCF4097227.1"/>
    <property type="molecule type" value="Genomic_DNA"/>
</dbReference>
<evidence type="ECO:0000256" key="6">
    <source>
        <dbReference type="ARBA" id="ARBA00022840"/>
    </source>
</evidence>
<dbReference type="Proteomes" id="UP001201217">
    <property type="component" value="Unassembled WGS sequence"/>
</dbReference>
<evidence type="ECO:0000256" key="2">
    <source>
        <dbReference type="ARBA" id="ARBA00022679"/>
    </source>
</evidence>
<dbReference type="InterPro" id="IPR003846">
    <property type="entry name" value="SelO"/>
</dbReference>
<comment type="catalytic activity">
    <reaction evidence="8">
        <text>L-tyrosyl-[protein] + UTP = O-(5'-uridylyl)-L-tyrosyl-[protein] + diphosphate</text>
        <dbReference type="Rhea" id="RHEA:83887"/>
        <dbReference type="Rhea" id="RHEA-COMP:10136"/>
        <dbReference type="Rhea" id="RHEA-COMP:20238"/>
        <dbReference type="ChEBI" id="CHEBI:33019"/>
        <dbReference type="ChEBI" id="CHEBI:46398"/>
        <dbReference type="ChEBI" id="CHEBI:46858"/>
        <dbReference type="ChEBI" id="CHEBI:90602"/>
    </reaction>
</comment>
<dbReference type="RefSeq" id="WP_236112799.1">
    <property type="nucleotide sequence ID" value="NZ_JAKGTI010000001.1"/>
</dbReference>
<evidence type="ECO:0000256" key="3">
    <source>
        <dbReference type="ARBA" id="ARBA00022695"/>
    </source>
</evidence>
<comment type="catalytic activity">
    <reaction evidence="8">
        <text>L-threonyl-[protein] + ATP = 3-O-(5'-adenylyl)-L-threonyl-[protein] + diphosphate</text>
        <dbReference type="Rhea" id="RHEA:54292"/>
        <dbReference type="Rhea" id="RHEA-COMP:11060"/>
        <dbReference type="Rhea" id="RHEA-COMP:13847"/>
        <dbReference type="ChEBI" id="CHEBI:30013"/>
        <dbReference type="ChEBI" id="CHEBI:30616"/>
        <dbReference type="ChEBI" id="CHEBI:33019"/>
        <dbReference type="ChEBI" id="CHEBI:138113"/>
        <dbReference type="EC" id="2.7.7.108"/>
    </reaction>
</comment>
<keyword evidence="2 8" id="KW-0808">Transferase</keyword>
<feature type="binding site" evidence="8">
    <location>
        <position position="89"/>
    </location>
    <ligand>
        <name>ATP</name>
        <dbReference type="ChEBI" id="CHEBI:30616"/>
    </ligand>
</feature>
<accession>A0ABS9E2Y5</accession>
<feature type="binding site" evidence="8">
    <location>
        <position position="124"/>
    </location>
    <ligand>
        <name>ATP</name>
        <dbReference type="ChEBI" id="CHEBI:30616"/>
    </ligand>
</feature>
<dbReference type="HAMAP" id="MF_00692">
    <property type="entry name" value="SelO"/>
    <property type="match status" value="1"/>
</dbReference>
<feature type="binding site" evidence="8">
    <location>
        <position position="182"/>
    </location>
    <ligand>
        <name>ATP</name>
        <dbReference type="ChEBI" id="CHEBI:30616"/>
    </ligand>
</feature>
<keyword evidence="6 8" id="KW-0067">ATP-binding</keyword>
<comment type="cofactor">
    <cofactor evidence="8">
        <name>Mg(2+)</name>
        <dbReference type="ChEBI" id="CHEBI:18420"/>
    </cofactor>
    <cofactor evidence="8">
        <name>Mn(2+)</name>
        <dbReference type="ChEBI" id="CHEBI:29035"/>
    </cofactor>
</comment>
<comment type="caution">
    <text evidence="9">The sequence shown here is derived from an EMBL/GenBank/DDBJ whole genome shotgun (WGS) entry which is preliminary data.</text>
</comment>
<feature type="binding site" evidence="8">
    <location>
        <position position="261"/>
    </location>
    <ligand>
        <name>ATP</name>
        <dbReference type="ChEBI" id="CHEBI:30616"/>
    </ligand>
</feature>
<dbReference type="EC" id="2.7.7.108" evidence="8"/>
<keyword evidence="10" id="KW-1185">Reference proteome</keyword>
<dbReference type="PANTHER" id="PTHR32057:SF14">
    <property type="entry name" value="PROTEIN ADENYLYLTRANSFERASE SELO, MITOCHONDRIAL"/>
    <property type="match status" value="1"/>
</dbReference>
<evidence type="ECO:0000256" key="1">
    <source>
        <dbReference type="ARBA" id="ARBA00009747"/>
    </source>
</evidence>
<evidence type="ECO:0000256" key="5">
    <source>
        <dbReference type="ARBA" id="ARBA00022741"/>
    </source>
</evidence>
<sequence>MDIPTAPLGQSFAALPDRFYAPVAPTPVDAPAWIGFNSELAKILGLDNDFWRTDEGLAILAGNKVASGTQPVAMAYAGHQFGNWVPQLGDGRAHILGDVTAKNGQVYDLQLKGSGPTPFSRNGDGRAALGPVLREYVVSEAMHQLGVPTTRALAAISTGERVQRETGLPGAVLTRVGSSFVRVGTFQYFMARGLYDEIRQLADFVIERHYPELAEVDHKYTKLLEAIIERQAKLIAKWQLIGFIHGVMNTDNMAVSGETIDYGPCAFMDHYHPETVFSSIDEFGRYAYQNQPRIARWNLGVLAQCFLPILHENEDAAVQLAQDAINEFAPLYDTAFQQGLCAKIGLTFTKDNVAVAFEFLDLLKEHNLDFTNLFRALVALDSAEIEVNAQQFEGAGWRDWLGKWAAAHDNEDASLADRHEMMRTANPRFIPRNHLMERMIEEATNGDLSLFHQLNDIYKRPFDDQPEYESFTAPPTTEERVLRTFCGT</sequence>
<dbReference type="EC" id="2.7.7.-" evidence="8"/>
<dbReference type="SUPFAM" id="SSF56112">
    <property type="entry name" value="Protein kinase-like (PK-like)"/>
    <property type="match status" value="1"/>
</dbReference>
<comment type="catalytic activity">
    <reaction evidence="8">
        <text>L-tyrosyl-[protein] + ATP = O-(5'-adenylyl)-L-tyrosyl-[protein] + diphosphate</text>
        <dbReference type="Rhea" id="RHEA:54288"/>
        <dbReference type="Rhea" id="RHEA-COMP:10136"/>
        <dbReference type="Rhea" id="RHEA-COMP:13846"/>
        <dbReference type="ChEBI" id="CHEBI:30616"/>
        <dbReference type="ChEBI" id="CHEBI:33019"/>
        <dbReference type="ChEBI" id="CHEBI:46858"/>
        <dbReference type="ChEBI" id="CHEBI:83624"/>
        <dbReference type="EC" id="2.7.7.108"/>
    </reaction>
</comment>
<keyword evidence="4 8" id="KW-0479">Metal-binding</keyword>
<comment type="function">
    <text evidence="8">Nucleotidyltransferase involved in the post-translational modification of proteins. It can catalyze the addition of adenosine monophosphate (AMP) or uridine monophosphate (UMP) to a protein, resulting in modifications known as AMPylation and UMPylation.</text>
</comment>
<gene>
    <name evidence="8" type="primary">ydiU</name>
    <name evidence="8" type="synonym">selO</name>
    <name evidence="9" type="ORF">L1I42_01845</name>
</gene>
<comment type="catalytic activity">
    <reaction evidence="8">
        <text>L-histidyl-[protein] + UTP = N(tele)-(5'-uridylyl)-L-histidyl-[protein] + diphosphate</text>
        <dbReference type="Rhea" id="RHEA:83891"/>
        <dbReference type="Rhea" id="RHEA-COMP:9745"/>
        <dbReference type="Rhea" id="RHEA-COMP:20239"/>
        <dbReference type="ChEBI" id="CHEBI:29979"/>
        <dbReference type="ChEBI" id="CHEBI:33019"/>
        <dbReference type="ChEBI" id="CHEBI:46398"/>
        <dbReference type="ChEBI" id="CHEBI:233474"/>
    </reaction>
</comment>
<comment type="catalytic activity">
    <reaction evidence="8">
        <text>L-seryl-[protein] + UTP = O-(5'-uridylyl)-L-seryl-[protein] + diphosphate</text>
        <dbReference type="Rhea" id="RHEA:64604"/>
        <dbReference type="Rhea" id="RHEA-COMP:9863"/>
        <dbReference type="Rhea" id="RHEA-COMP:16635"/>
        <dbReference type="ChEBI" id="CHEBI:29999"/>
        <dbReference type="ChEBI" id="CHEBI:33019"/>
        <dbReference type="ChEBI" id="CHEBI:46398"/>
        <dbReference type="ChEBI" id="CHEBI:156051"/>
    </reaction>
</comment>
<organism evidence="9 10">
    <name type="scientific">Maritalea mediterranea</name>
    <dbReference type="NCBI Taxonomy" id="2909667"/>
    <lineage>
        <taxon>Bacteria</taxon>
        <taxon>Pseudomonadati</taxon>
        <taxon>Pseudomonadota</taxon>
        <taxon>Alphaproteobacteria</taxon>
        <taxon>Hyphomicrobiales</taxon>
        <taxon>Devosiaceae</taxon>
        <taxon>Maritalea</taxon>
    </lineage>
</organism>
<keyword evidence="5 8" id="KW-0547">Nucleotide-binding</keyword>
<evidence type="ECO:0000313" key="10">
    <source>
        <dbReference type="Proteomes" id="UP001201217"/>
    </source>
</evidence>
<evidence type="ECO:0000256" key="4">
    <source>
        <dbReference type="ARBA" id="ARBA00022723"/>
    </source>
</evidence>
<feature type="binding site" evidence="8">
    <location>
        <position position="91"/>
    </location>
    <ligand>
        <name>ATP</name>
        <dbReference type="ChEBI" id="CHEBI:30616"/>
    </ligand>
</feature>
<comment type="catalytic activity">
    <reaction evidence="8">
        <text>L-seryl-[protein] + ATP = 3-O-(5'-adenylyl)-L-seryl-[protein] + diphosphate</text>
        <dbReference type="Rhea" id="RHEA:58120"/>
        <dbReference type="Rhea" id="RHEA-COMP:9863"/>
        <dbReference type="Rhea" id="RHEA-COMP:15073"/>
        <dbReference type="ChEBI" id="CHEBI:29999"/>
        <dbReference type="ChEBI" id="CHEBI:30616"/>
        <dbReference type="ChEBI" id="CHEBI:33019"/>
        <dbReference type="ChEBI" id="CHEBI:142516"/>
        <dbReference type="EC" id="2.7.7.108"/>
    </reaction>
</comment>
<dbReference type="PANTHER" id="PTHR32057">
    <property type="entry name" value="PROTEIN ADENYLYLTRANSFERASE SELO, MITOCHONDRIAL"/>
    <property type="match status" value="1"/>
</dbReference>
<feature type="binding site" evidence="8">
    <location>
        <position position="261"/>
    </location>
    <ligand>
        <name>Mg(2+)</name>
        <dbReference type="ChEBI" id="CHEBI:18420"/>
    </ligand>
</feature>
<keyword evidence="8" id="KW-0464">Manganese</keyword>
<dbReference type="InterPro" id="IPR011009">
    <property type="entry name" value="Kinase-like_dom_sf"/>
</dbReference>
<feature type="active site" description="Proton acceptor" evidence="8">
    <location>
        <position position="251"/>
    </location>
</feature>
<feature type="binding site" evidence="8">
    <location>
        <position position="175"/>
    </location>
    <ligand>
        <name>ATP</name>
        <dbReference type="ChEBI" id="CHEBI:30616"/>
    </ligand>
</feature>
<keyword evidence="3 8" id="KW-0548">Nucleotidyltransferase</keyword>
<evidence type="ECO:0000256" key="8">
    <source>
        <dbReference type="HAMAP-Rule" id="MF_00692"/>
    </source>
</evidence>
<protein>
    <recommendedName>
        <fullName evidence="8">Protein nucleotidyltransferase YdiU</fullName>
        <ecNumber evidence="8">2.7.7.-</ecNumber>
    </recommendedName>
    <alternativeName>
        <fullName evidence="8">Protein adenylyltransferase YdiU</fullName>
        <ecNumber evidence="8">2.7.7.108</ecNumber>
    </alternativeName>
    <alternativeName>
        <fullName evidence="8">Protein uridylyltransferase YdiU</fullName>
        <ecNumber evidence="8">2.7.7.-</ecNumber>
    </alternativeName>
</protein>
<evidence type="ECO:0000256" key="7">
    <source>
        <dbReference type="ARBA" id="ARBA00022842"/>
    </source>
</evidence>
<comment type="similarity">
    <text evidence="1 8">Belongs to the SELO family.</text>
</comment>
<name>A0ABS9E2Y5_9HYPH</name>
<dbReference type="Pfam" id="PF02696">
    <property type="entry name" value="SelO"/>
    <property type="match status" value="1"/>
</dbReference>
<evidence type="ECO:0000313" key="9">
    <source>
        <dbReference type="EMBL" id="MCF4097227.1"/>
    </source>
</evidence>
<feature type="binding site" evidence="8">
    <location>
        <position position="92"/>
    </location>
    <ligand>
        <name>ATP</name>
        <dbReference type="ChEBI" id="CHEBI:30616"/>
    </ligand>
</feature>